<sequence length="133" mass="15128">MTRHIISLIVGGTITMLTIIGALIGLQNGYDQGFYMIYENNNRDMVFSRDVTLKVKDDFTLATIAEELYDQKIISSKVLFIGQGIIYKYENKIVEGDYTISSNMSNLEILDLLSSEESENVAFYYPPSVKEYL</sequence>
<dbReference type="Proteomes" id="UP000188605">
    <property type="component" value="Unassembled WGS sequence"/>
</dbReference>
<comment type="caution">
    <text evidence="1">The sequence shown here is derived from an EMBL/GenBank/DDBJ whole genome shotgun (WGS) entry which is preliminary data.</text>
</comment>
<evidence type="ECO:0000313" key="1">
    <source>
        <dbReference type="EMBL" id="ONI37690.1"/>
    </source>
</evidence>
<organism evidence="1 2">
    <name type="scientific">Candidatus Epulonipiscium fishelsonii</name>
    <dbReference type="NCBI Taxonomy" id="77094"/>
    <lineage>
        <taxon>Bacteria</taxon>
        <taxon>Bacillati</taxon>
        <taxon>Bacillota</taxon>
        <taxon>Clostridia</taxon>
        <taxon>Lachnospirales</taxon>
        <taxon>Lachnospiraceae</taxon>
        <taxon>Candidatus Epulonipiscium</taxon>
    </lineage>
</organism>
<name>A0ACC8X7Y4_9FIRM</name>
<accession>A0ACC8X7Y4</accession>
<reference evidence="1" key="1">
    <citation type="submission" date="2016-08" db="EMBL/GenBank/DDBJ databases">
        <authorList>
            <person name="Ngugi D.K."/>
            <person name="Miyake S."/>
            <person name="Stingl U."/>
        </authorList>
    </citation>
    <scope>NUCLEOTIDE SEQUENCE</scope>
    <source>
        <strain evidence="1">SCG-B11WGA-EpuloA1</strain>
    </source>
</reference>
<protein>
    <submittedName>
        <fullName evidence="1">Uncharacterized protein</fullName>
    </submittedName>
</protein>
<evidence type="ECO:0000313" key="2">
    <source>
        <dbReference type="Proteomes" id="UP000188605"/>
    </source>
</evidence>
<keyword evidence="2" id="KW-1185">Reference proteome</keyword>
<proteinExistence type="predicted"/>
<dbReference type="EMBL" id="LJDB01000105">
    <property type="protein sequence ID" value="ONI37690.1"/>
    <property type="molecule type" value="Genomic_DNA"/>
</dbReference>
<gene>
    <name evidence="1" type="ORF">AN396_12410</name>
</gene>